<evidence type="ECO:0000313" key="5">
    <source>
        <dbReference type="EMBL" id="GAA1843952.1"/>
    </source>
</evidence>
<dbReference type="RefSeq" id="WP_344415581.1">
    <property type="nucleotide sequence ID" value="NZ_BAAAQK010000005.1"/>
</dbReference>
<dbReference type="PANTHER" id="PTHR43098">
    <property type="entry name" value="L-ORNITHINE N(5)-MONOOXYGENASE-RELATED"/>
    <property type="match status" value="1"/>
</dbReference>
<evidence type="ECO:0000256" key="3">
    <source>
        <dbReference type="ARBA" id="ARBA00022857"/>
    </source>
</evidence>
<dbReference type="InterPro" id="IPR050775">
    <property type="entry name" value="FAD-binding_Monooxygenases"/>
</dbReference>
<keyword evidence="2" id="KW-0274">FAD</keyword>
<organism evidence="5 6">
    <name type="scientific">Pseudonocardia ailaonensis</name>
    <dbReference type="NCBI Taxonomy" id="367279"/>
    <lineage>
        <taxon>Bacteria</taxon>
        <taxon>Bacillati</taxon>
        <taxon>Actinomycetota</taxon>
        <taxon>Actinomycetes</taxon>
        <taxon>Pseudonocardiales</taxon>
        <taxon>Pseudonocardiaceae</taxon>
        <taxon>Pseudonocardia</taxon>
    </lineage>
</organism>
<keyword evidence="4" id="KW-0560">Oxidoreductase</keyword>
<dbReference type="InterPro" id="IPR036188">
    <property type="entry name" value="FAD/NAD-bd_sf"/>
</dbReference>
<evidence type="ECO:0000256" key="2">
    <source>
        <dbReference type="ARBA" id="ARBA00022827"/>
    </source>
</evidence>
<proteinExistence type="predicted"/>
<keyword evidence="6" id="KW-1185">Reference proteome</keyword>
<dbReference type="EMBL" id="BAAAQK010000005">
    <property type="protein sequence ID" value="GAA1843952.1"/>
    <property type="molecule type" value="Genomic_DNA"/>
</dbReference>
<protein>
    <submittedName>
        <fullName evidence="5">Uncharacterized protein</fullName>
    </submittedName>
</protein>
<accession>A0ABN2MZL7</accession>
<comment type="caution">
    <text evidence="5">The sequence shown here is derived from an EMBL/GenBank/DDBJ whole genome shotgun (WGS) entry which is preliminary data.</text>
</comment>
<dbReference type="Proteomes" id="UP001500449">
    <property type="component" value="Unassembled WGS sequence"/>
</dbReference>
<keyword evidence="3" id="KW-0521">NADP</keyword>
<evidence type="ECO:0000256" key="4">
    <source>
        <dbReference type="ARBA" id="ARBA00023002"/>
    </source>
</evidence>
<reference evidence="5 6" key="1">
    <citation type="journal article" date="2019" name="Int. J. Syst. Evol. Microbiol.">
        <title>The Global Catalogue of Microorganisms (GCM) 10K type strain sequencing project: providing services to taxonomists for standard genome sequencing and annotation.</title>
        <authorList>
            <consortium name="The Broad Institute Genomics Platform"/>
            <consortium name="The Broad Institute Genome Sequencing Center for Infectious Disease"/>
            <person name="Wu L."/>
            <person name="Ma J."/>
        </authorList>
    </citation>
    <scope>NUCLEOTIDE SEQUENCE [LARGE SCALE GENOMIC DNA]</scope>
    <source>
        <strain evidence="5 6">JCM 16009</strain>
    </source>
</reference>
<evidence type="ECO:0000313" key="6">
    <source>
        <dbReference type="Proteomes" id="UP001500449"/>
    </source>
</evidence>
<sequence>MDLRKEPVTRVTRMGTETAAGAYEFDVIVYSTGFDAITGALLRIDIRDRDGVSLRDHWTETPVQPNDSRQWVNRACWAAREPET</sequence>
<evidence type="ECO:0000256" key="1">
    <source>
        <dbReference type="ARBA" id="ARBA00022630"/>
    </source>
</evidence>
<gene>
    <name evidence="5" type="ORF">GCM10009836_24170</name>
</gene>
<dbReference type="Gene3D" id="3.50.50.60">
    <property type="entry name" value="FAD/NAD(P)-binding domain"/>
    <property type="match status" value="1"/>
</dbReference>
<keyword evidence="1" id="KW-0285">Flavoprotein</keyword>
<dbReference type="PANTHER" id="PTHR43098:SF5">
    <property type="entry name" value="DUAL-FUNCTIONAL MONOOXYGENASE_METHYLTRANSFERASE PSOF"/>
    <property type="match status" value="1"/>
</dbReference>
<name>A0ABN2MZL7_9PSEU</name>